<dbReference type="AlphaFoldDB" id="X1SIA9"/>
<comment type="caution">
    <text evidence="1">The sequence shown here is derived from an EMBL/GenBank/DDBJ whole genome shotgun (WGS) entry which is preliminary data.</text>
</comment>
<reference evidence="1" key="1">
    <citation type="journal article" date="2014" name="Front. Microbiol.">
        <title>High frequency of phylogenetically diverse reductive dehalogenase-homologous genes in deep subseafloor sedimentary metagenomes.</title>
        <authorList>
            <person name="Kawai M."/>
            <person name="Futagami T."/>
            <person name="Toyoda A."/>
            <person name="Takaki Y."/>
            <person name="Nishi S."/>
            <person name="Hori S."/>
            <person name="Arai W."/>
            <person name="Tsubouchi T."/>
            <person name="Morono Y."/>
            <person name="Uchiyama I."/>
            <person name="Ito T."/>
            <person name="Fujiyama A."/>
            <person name="Inagaki F."/>
            <person name="Takami H."/>
        </authorList>
    </citation>
    <scope>NUCLEOTIDE SEQUENCE</scope>
    <source>
        <strain evidence="1">Expedition CK06-06</strain>
    </source>
</reference>
<feature type="non-terminal residue" evidence="1">
    <location>
        <position position="139"/>
    </location>
</feature>
<evidence type="ECO:0000313" key="1">
    <source>
        <dbReference type="EMBL" id="GAI75140.1"/>
    </source>
</evidence>
<organism evidence="1">
    <name type="scientific">marine sediment metagenome</name>
    <dbReference type="NCBI Taxonomy" id="412755"/>
    <lineage>
        <taxon>unclassified sequences</taxon>
        <taxon>metagenomes</taxon>
        <taxon>ecological metagenomes</taxon>
    </lineage>
</organism>
<dbReference type="EMBL" id="BARW01009020">
    <property type="protein sequence ID" value="GAI75140.1"/>
    <property type="molecule type" value="Genomic_DNA"/>
</dbReference>
<sequence length="139" mass="15890">MAERALTAYDDDMMNAMPQMLMVMMMMMFLMAVLPVTQSINQSAQAQAYLGRTVTKTKEADGNLRYFDVRFDYPYTLWISAYFINDGPDPVEIAINYPDERFTIKPNETVTVNRSGAQERIAVVFYVCERGKTASVRIT</sequence>
<name>X1SIA9_9ZZZZ</name>
<accession>X1SIA9</accession>
<protein>
    <submittedName>
        <fullName evidence="1">Uncharacterized protein</fullName>
    </submittedName>
</protein>
<gene>
    <name evidence="1" type="ORF">S12H4_18294</name>
</gene>
<proteinExistence type="predicted"/>